<dbReference type="InterPro" id="IPR004155">
    <property type="entry name" value="PBS_lyase_HEAT"/>
</dbReference>
<dbReference type="GO" id="GO:0016491">
    <property type="term" value="F:oxidoreductase activity"/>
    <property type="evidence" value="ECO:0007669"/>
    <property type="project" value="TreeGrafter"/>
</dbReference>
<sequence length="637" mass="72573">MNNMFDQQFVFKNNSLEQHQHQQRRQPEGQRAIPASKSPLSFWAATAFGSGSDLAATSMKTCCHIQPLNVQPISASSDALIETLLEDTLEKRLETLRLISYRALDVTADIQQVLTLLLDDPEIDIRDAAATALGEVGGHAQLDALRRALDDPEWQVRTSAIQALGTLRDNAALEYLLEMLQDGDESVREAALWSLARFEQHAPLLKLTELLNDPNELVRNAAVEVLGTLRPYHPPLALLLLFKGAQKDESELVRAAALKILLTYEQPIAEPCFLQAMEDESELVRLTVLQTQAHVQKLIAIEPVILALKDASQSVSAEASLLLSLFVQDVFHDTEKEFLLLALKNPHQEIRALAIWALGERIEQDTLDPLLQALQDPDETVRMIADWAILQLEASDDSPDKERNHQHIGLMDTFVYQQVAERFALPPVRRDGGYVFATLLDILADKKGFVSVKLYQEEEEILLLLFNYQLADHSIYQALYDIYEVSFELIPSKLATNGKDQVIRMLTNYLRQEHIERPWSEIFMLFLERTLPEQYTGPRRRPISKIAICALGYQQVRENDVSIQQCIDNYFDCYSLDQHLRNSLCEVYEHAPEFDAIHNIWYDNHTFAATTQQADSHIMPKRRKSDRRARPQLLPLR</sequence>
<evidence type="ECO:0000256" key="1">
    <source>
        <dbReference type="SAM" id="MobiDB-lite"/>
    </source>
</evidence>
<organism evidence="2 3">
    <name type="scientific">Dictyobacter arantiisoli</name>
    <dbReference type="NCBI Taxonomy" id="2014874"/>
    <lineage>
        <taxon>Bacteria</taxon>
        <taxon>Bacillati</taxon>
        <taxon>Chloroflexota</taxon>
        <taxon>Ktedonobacteria</taxon>
        <taxon>Ktedonobacterales</taxon>
        <taxon>Dictyobacteraceae</taxon>
        <taxon>Dictyobacter</taxon>
    </lineage>
</organism>
<dbReference type="Gene3D" id="1.25.10.10">
    <property type="entry name" value="Leucine-rich Repeat Variant"/>
    <property type="match status" value="3"/>
</dbReference>
<comment type="caution">
    <text evidence="2">The sequence shown here is derived from an EMBL/GenBank/DDBJ whole genome shotgun (WGS) entry which is preliminary data.</text>
</comment>
<protein>
    <recommendedName>
        <fullName evidence="4">HEAT repeat domain-containing protein</fullName>
    </recommendedName>
</protein>
<proteinExistence type="predicted"/>
<evidence type="ECO:0000313" key="3">
    <source>
        <dbReference type="Proteomes" id="UP000322530"/>
    </source>
</evidence>
<dbReference type="PANTHER" id="PTHR12697:SF5">
    <property type="entry name" value="DEOXYHYPUSINE HYDROXYLASE"/>
    <property type="match status" value="1"/>
</dbReference>
<name>A0A5A5TGI9_9CHLR</name>
<evidence type="ECO:0000313" key="2">
    <source>
        <dbReference type="EMBL" id="GCF10700.1"/>
    </source>
</evidence>
<dbReference type="PANTHER" id="PTHR12697">
    <property type="entry name" value="PBS LYASE HEAT-LIKE PROTEIN"/>
    <property type="match status" value="1"/>
</dbReference>
<dbReference type="InterPro" id="IPR016024">
    <property type="entry name" value="ARM-type_fold"/>
</dbReference>
<feature type="region of interest" description="Disordered" evidence="1">
    <location>
        <begin position="613"/>
        <end position="637"/>
    </location>
</feature>
<dbReference type="OrthoDB" id="158272at2"/>
<evidence type="ECO:0008006" key="4">
    <source>
        <dbReference type="Google" id="ProtNLM"/>
    </source>
</evidence>
<dbReference type="EMBL" id="BIXY01000080">
    <property type="protein sequence ID" value="GCF10700.1"/>
    <property type="molecule type" value="Genomic_DNA"/>
</dbReference>
<keyword evidence="3" id="KW-1185">Reference proteome</keyword>
<accession>A0A5A5TGI9</accession>
<gene>
    <name evidence="2" type="ORF">KDI_42640</name>
</gene>
<reference evidence="2 3" key="1">
    <citation type="submission" date="2019-01" db="EMBL/GenBank/DDBJ databases">
        <title>Draft genome sequence of Dictyobacter sp. Uno17.</title>
        <authorList>
            <person name="Wang C.M."/>
            <person name="Zheng Y."/>
            <person name="Sakai Y."/>
            <person name="Abe K."/>
            <person name="Yokota A."/>
            <person name="Yabe S."/>
        </authorList>
    </citation>
    <scope>NUCLEOTIDE SEQUENCE [LARGE SCALE GENOMIC DNA]</scope>
    <source>
        <strain evidence="2 3">Uno17</strain>
    </source>
</reference>
<dbReference type="SMART" id="SM00567">
    <property type="entry name" value="EZ_HEAT"/>
    <property type="match status" value="4"/>
</dbReference>
<dbReference type="Proteomes" id="UP000322530">
    <property type="component" value="Unassembled WGS sequence"/>
</dbReference>
<dbReference type="SUPFAM" id="SSF48371">
    <property type="entry name" value="ARM repeat"/>
    <property type="match status" value="1"/>
</dbReference>
<dbReference type="InterPro" id="IPR011989">
    <property type="entry name" value="ARM-like"/>
</dbReference>
<dbReference type="AlphaFoldDB" id="A0A5A5TGI9"/>
<dbReference type="Pfam" id="PF13646">
    <property type="entry name" value="HEAT_2"/>
    <property type="match status" value="2"/>
</dbReference>
<dbReference type="RefSeq" id="WP_149403571.1">
    <property type="nucleotide sequence ID" value="NZ_BIXY01000080.1"/>
</dbReference>